<dbReference type="InterPro" id="IPR016032">
    <property type="entry name" value="Sig_transdc_resp-reg_C-effctor"/>
</dbReference>
<keyword evidence="4" id="KW-1185">Reference proteome</keyword>
<dbReference type="Gene3D" id="1.10.3210.10">
    <property type="entry name" value="Hypothetical protein af1432"/>
    <property type="match status" value="2"/>
</dbReference>
<dbReference type="InterPro" id="IPR037522">
    <property type="entry name" value="HD_GYP_dom"/>
</dbReference>
<dbReference type="InterPro" id="IPR036388">
    <property type="entry name" value="WH-like_DNA-bd_sf"/>
</dbReference>
<dbReference type="SUPFAM" id="SSF46894">
    <property type="entry name" value="C-terminal effector domain of the bipartite response regulators"/>
    <property type="match status" value="1"/>
</dbReference>
<dbReference type="InterPro" id="IPR003607">
    <property type="entry name" value="HD/PDEase_dom"/>
</dbReference>
<gene>
    <name evidence="3" type="ORF">KSX_50070</name>
</gene>
<evidence type="ECO:0000259" key="2">
    <source>
        <dbReference type="PROSITE" id="PS51832"/>
    </source>
</evidence>
<dbReference type="InterPro" id="IPR000792">
    <property type="entry name" value="Tscrpt_reg_LuxR_C"/>
</dbReference>
<dbReference type="PROSITE" id="PS50043">
    <property type="entry name" value="HTH_LUXR_2"/>
    <property type="match status" value="1"/>
</dbReference>
<dbReference type="PANTHER" id="PTHR45228:SF4">
    <property type="entry name" value="LIPOPROTEIN"/>
    <property type="match status" value="1"/>
</dbReference>
<dbReference type="Pfam" id="PF00196">
    <property type="entry name" value="GerE"/>
    <property type="match status" value="1"/>
</dbReference>
<feature type="domain" description="HD-GYP" evidence="2">
    <location>
        <begin position="262"/>
        <end position="451"/>
    </location>
</feature>
<dbReference type="EMBL" id="BNJF01000002">
    <property type="protein sequence ID" value="GHO46844.1"/>
    <property type="molecule type" value="Genomic_DNA"/>
</dbReference>
<proteinExistence type="predicted"/>
<dbReference type="InterPro" id="IPR052020">
    <property type="entry name" value="Cyclic_di-GMP/3'3'-cGAMP_PDE"/>
</dbReference>
<dbReference type="SUPFAM" id="SSF109604">
    <property type="entry name" value="HD-domain/PDEase-like"/>
    <property type="match status" value="2"/>
</dbReference>
<dbReference type="PANTHER" id="PTHR45228">
    <property type="entry name" value="CYCLIC DI-GMP PHOSPHODIESTERASE TM_0186-RELATED"/>
    <property type="match status" value="1"/>
</dbReference>
<dbReference type="SMART" id="SM00421">
    <property type="entry name" value="HTH_LUXR"/>
    <property type="match status" value="1"/>
</dbReference>
<comment type="caution">
    <text evidence="3">The sequence shown here is derived from an EMBL/GenBank/DDBJ whole genome shotgun (WGS) entry which is preliminary data.</text>
</comment>
<dbReference type="PRINTS" id="PR00038">
    <property type="entry name" value="HTHLUXR"/>
</dbReference>
<evidence type="ECO:0000313" key="3">
    <source>
        <dbReference type="EMBL" id="GHO46844.1"/>
    </source>
</evidence>
<name>A0A8J3I011_9CHLR</name>
<organism evidence="3 4">
    <name type="scientific">Ktedonospora formicarum</name>
    <dbReference type="NCBI Taxonomy" id="2778364"/>
    <lineage>
        <taxon>Bacteria</taxon>
        <taxon>Bacillati</taxon>
        <taxon>Chloroflexota</taxon>
        <taxon>Ktedonobacteria</taxon>
        <taxon>Ktedonobacterales</taxon>
        <taxon>Ktedonobacteraceae</taxon>
        <taxon>Ktedonospora</taxon>
    </lineage>
</organism>
<accession>A0A8J3I011</accession>
<dbReference type="GO" id="GO:0006355">
    <property type="term" value="P:regulation of DNA-templated transcription"/>
    <property type="evidence" value="ECO:0007669"/>
    <property type="project" value="InterPro"/>
</dbReference>
<dbReference type="Proteomes" id="UP000612362">
    <property type="component" value="Unassembled WGS sequence"/>
</dbReference>
<protein>
    <submittedName>
        <fullName evidence="3">Metal-dependent phosphohydrolase</fullName>
    </submittedName>
</protein>
<feature type="domain" description="HTH luxR-type" evidence="1">
    <location>
        <begin position="451"/>
        <end position="516"/>
    </location>
</feature>
<dbReference type="AlphaFoldDB" id="A0A8J3I011"/>
<dbReference type="GO" id="GO:0003677">
    <property type="term" value="F:DNA binding"/>
    <property type="evidence" value="ECO:0007669"/>
    <property type="project" value="InterPro"/>
</dbReference>
<sequence>MAEIKTSDRNLADLLCALSFATGIGFGDHMEHGLKSAYIGLQIAKALQLQYEDQEAIFYGALLKDVGCTACSAGISTFFPDDEQVPRSDFMLVDPSQIQEMLGWLAKNVPMDARLPGRMTKLLSFIAQCGPVIREAMRGHCEVAELFARRLGFPTYVQETLRYQWERWDGRSLAYGIKSAQVPIAARILHLSQVMELVYSIGGPSAARTLADERQGTRFDPKLVQTFLQITEATSWWDTFEQKEQAQTILAMCPPTQAEVFAQDRTEDICEALADFIDGKTPETWHHSFQVAEVAVGIGSCLGLNSQEQRSLRCAALVHDIGKVAIPFGILAKGAQRSKSEWDIYCLHSYYTQKVLEQVTPLHELAEIAASHHEWLNGQGYHRQLRGDQIPLAGRVLGLANAYVRENQNHETEVLLQSLSERVGAQFDATCYDALVSFLKQGNGKERTKFKPRSPGSLTQRETEVLRLLAQGANTPQIARTLSISKKTVEHHLAHIYGKFGVSCRTAAVAYAVQQQFV</sequence>
<dbReference type="PROSITE" id="PS00622">
    <property type="entry name" value="HTH_LUXR_1"/>
    <property type="match status" value="1"/>
</dbReference>
<dbReference type="Gene3D" id="1.10.10.10">
    <property type="entry name" value="Winged helix-like DNA-binding domain superfamily/Winged helix DNA-binding domain"/>
    <property type="match status" value="1"/>
</dbReference>
<evidence type="ECO:0000259" key="1">
    <source>
        <dbReference type="PROSITE" id="PS50043"/>
    </source>
</evidence>
<dbReference type="PROSITE" id="PS51832">
    <property type="entry name" value="HD_GYP"/>
    <property type="match status" value="1"/>
</dbReference>
<dbReference type="CDD" id="cd00077">
    <property type="entry name" value="HDc"/>
    <property type="match status" value="1"/>
</dbReference>
<dbReference type="RefSeq" id="WP_220196195.1">
    <property type="nucleotide sequence ID" value="NZ_BNJF01000002.1"/>
</dbReference>
<dbReference type="SMART" id="SM00471">
    <property type="entry name" value="HDc"/>
    <property type="match status" value="1"/>
</dbReference>
<reference evidence="3" key="1">
    <citation type="submission" date="2020-10" db="EMBL/GenBank/DDBJ databases">
        <title>Taxonomic study of unclassified bacteria belonging to the class Ktedonobacteria.</title>
        <authorList>
            <person name="Yabe S."/>
            <person name="Wang C.M."/>
            <person name="Zheng Y."/>
            <person name="Sakai Y."/>
            <person name="Cavaletti L."/>
            <person name="Monciardini P."/>
            <person name="Donadio S."/>
        </authorList>
    </citation>
    <scope>NUCLEOTIDE SEQUENCE</scope>
    <source>
        <strain evidence="3">SOSP1-1</strain>
    </source>
</reference>
<dbReference type="Pfam" id="PF13487">
    <property type="entry name" value="HD_5"/>
    <property type="match status" value="1"/>
</dbReference>
<evidence type="ECO:0000313" key="4">
    <source>
        <dbReference type="Proteomes" id="UP000612362"/>
    </source>
</evidence>
<dbReference type="CDD" id="cd06170">
    <property type="entry name" value="LuxR_C_like"/>
    <property type="match status" value="1"/>
</dbReference>